<dbReference type="Pfam" id="PF00512">
    <property type="entry name" value="HisKA"/>
    <property type="match status" value="1"/>
</dbReference>
<feature type="transmembrane region" description="Helical" evidence="14">
    <location>
        <begin position="149"/>
        <end position="171"/>
    </location>
</feature>
<dbReference type="GO" id="GO:0016301">
    <property type="term" value="F:kinase activity"/>
    <property type="evidence" value="ECO:0007669"/>
    <property type="project" value="UniProtKB-KW"/>
</dbReference>
<evidence type="ECO:0000256" key="2">
    <source>
        <dbReference type="ARBA" id="ARBA00004651"/>
    </source>
</evidence>
<dbReference type="PRINTS" id="PR00344">
    <property type="entry name" value="BCTRLSENSOR"/>
</dbReference>
<keyword evidence="8" id="KW-0547">Nucleotide-binding</keyword>
<evidence type="ECO:0000256" key="11">
    <source>
        <dbReference type="ARBA" id="ARBA00022989"/>
    </source>
</evidence>
<comment type="subcellular location">
    <subcellularLocation>
        <location evidence="2">Cell membrane</location>
        <topology evidence="2">Multi-pass membrane protein</topology>
    </subcellularLocation>
</comment>
<sequence length="457" mass="52979">MKSSLKNRLILAFLSIIIIPILATIVSFLVGAKNFESQDEDQLNVLFTDVKTAIRNNEDSLSNKHLFYTKLVPLLDHYDINLTIHGQKNQLLFDSKEFRPRDKSQKFIIDIDTFTIDVQTASGKLWKVEIEANSFQAEPFSVFRDVLQVMFVSLGIGLFILILLIILWVWYITRTVIYPIRIIYQATEEMREGNLDYAIPYNRKDEIGRFIQGFNLMREHLKESYAKQKQYEDSRNVLIASISHDLRTPLSSIKGYVEGLLDGVAKDDAMRERYLRVIHDKSNHLDNLIEDLFEYSKIELEQLPIHKEVVDVNDYFIEMLEKLKYDLNNKDAELEYVMNVPSFQMEFDPKRMKQVFNNLVDNAIQYGSDKVFIQVEQISKYLIVKVKDNGQGIEEEDLPYIFNSFFRGEKSRSKKHSSGSGLGLSIVNYILKAHHGSINVESQKGKGSLFTLTLPFN</sequence>
<evidence type="ECO:0000259" key="16">
    <source>
        <dbReference type="PROSITE" id="PS50885"/>
    </source>
</evidence>
<dbReference type="CDD" id="cd06225">
    <property type="entry name" value="HAMP"/>
    <property type="match status" value="1"/>
</dbReference>
<evidence type="ECO:0000256" key="5">
    <source>
        <dbReference type="ARBA" id="ARBA00022553"/>
    </source>
</evidence>
<accession>A0A1H9GCM2</accession>
<dbReference type="InterPro" id="IPR003660">
    <property type="entry name" value="HAMP_dom"/>
</dbReference>
<feature type="domain" description="Histidine kinase" evidence="15">
    <location>
        <begin position="241"/>
        <end position="457"/>
    </location>
</feature>
<dbReference type="InterPro" id="IPR036097">
    <property type="entry name" value="HisK_dim/P_sf"/>
</dbReference>
<comment type="caution">
    <text evidence="17">The sequence shown here is derived from an EMBL/GenBank/DDBJ whole genome shotgun (WGS) entry which is preliminary data.</text>
</comment>
<dbReference type="InterPro" id="IPR036890">
    <property type="entry name" value="HATPase_C_sf"/>
</dbReference>
<dbReference type="Pfam" id="PF02518">
    <property type="entry name" value="HATPase_c"/>
    <property type="match status" value="1"/>
</dbReference>
<feature type="transmembrane region" description="Helical" evidence="14">
    <location>
        <begin position="9"/>
        <end position="30"/>
    </location>
</feature>
<dbReference type="PROSITE" id="PS50885">
    <property type="entry name" value="HAMP"/>
    <property type="match status" value="1"/>
</dbReference>
<dbReference type="PROSITE" id="PS50109">
    <property type="entry name" value="HIS_KIN"/>
    <property type="match status" value="1"/>
</dbReference>
<evidence type="ECO:0000256" key="13">
    <source>
        <dbReference type="ARBA" id="ARBA00023136"/>
    </source>
</evidence>
<evidence type="ECO:0000256" key="6">
    <source>
        <dbReference type="ARBA" id="ARBA00022679"/>
    </source>
</evidence>
<dbReference type="CDD" id="cd00082">
    <property type="entry name" value="HisKA"/>
    <property type="match status" value="1"/>
</dbReference>
<reference evidence="17 18" key="1">
    <citation type="submission" date="2016-10" db="EMBL/GenBank/DDBJ databases">
        <authorList>
            <person name="Varghese N."/>
            <person name="Submissions S."/>
        </authorList>
    </citation>
    <scope>NUCLEOTIDE SEQUENCE [LARGE SCALE GENOMIC DNA]</scope>
    <source>
        <strain evidence="17 18">CGMCC 1.7734</strain>
    </source>
</reference>
<dbReference type="InterPro" id="IPR050398">
    <property type="entry name" value="HssS/ArlS-like"/>
</dbReference>
<keyword evidence="12" id="KW-0902">Two-component regulatory system</keyword>
<keyword evidence="5" id="KW-0597">Phosphoprotein</keyword>
<dbReference type="EMBL" id="FOEH01000003">
    <property type="protein sequence ID" value="SEQ47817.1"/>
    <property type="molecule type" value="Genomic_DNA"/>
</dbReference>
<organism evidence="17 18">
    <name type="scientific">Virgibacillus subterraneus</name>
    <dbReference type="NCBI Taxonomy" id="621109"/>
    <lineage>
        <taxon>Bacteria</taxon>
        <taxon>Bacillati</taxon>
        <taxon>Bacillota</taxon>
        <taxon>Bacilli</taxon>
        <taxon>Bacillales</taxon>
        <taxon>Bacillaceae</taxon>
        <taxon>Virgibacillus</taxon>
    </lineage>
</organism>
<evidence type="ECO:0000256" key="9">
    <source>
        <dbReference type="ARBA" id="ARBA00022777"/>
    </source>
</evidence>
<evidence type="ECO:0000256" key="7">
    <source>
        <dbReference type="ARBA" id="ARBA00022692"/>
    </source>
</evidence>
<dbReference type="PANTHER" id="PTHR45528">
    <property type="entry name" value="SENSOR HISTIDINE KINASE CPXA"/>
    <property type="match status" value="1"/>
</dbReference>
<dbReference type="InterPro" id="IPR005467">
    <property type="entry name" value="His_kinase_dom"/>
</dbReference>
<dbReference type="Proteomes" id="UP000198733">
    <property type="component" value="Unassembled WGS sequence"/>
</dbReference>
<comment type="catalytic activity">
    <reaction evidence="1">
        <text>ATP + protein L-histidine = ADP + protein N-phospho-L-histidine.</text>
        <dbReference type="EC" id="2.7.13.3"/>
    </reaction>
</comment>
<dbReference type="SMART" id="SM00387">
    <property type="entry name" value="HATPase_c"/>
    <property type="match status" value="1"/>
</dbReference>
<dbReference type="SUPFAM" id="SSF55874">
    <property type="entry name" value="ATPase domain of HSP90 chaperone/DNA topoisomerase II/histidine kinase"/>
    <property type="match status" value="1"/>
</dbReference>
<dbReference type="SMART" id="SM00304">
    <property type="entry name" value="HAMP"/>
    <property type="match status" value="1"/>
</dbReference>
<dbReference type="RefSeq" id="WP_092504749.1">
    <property type="nucleotide sequence ID" value="NZ_FOEH01000003.1"/>
</dbReference>
<keyword evidence="4" id="KW-1003">Cell membrane</keyword>
<keyword evidence="7 14" id="KW-0812">Transmembrane</keyword>
<dbReference type="InterPro" id="IPR003594">
    <property type="entry name" value="HATPase_dom"/>
</dbReference>
<evidence type="ECO:0000256" key="8">
    <source>
        <dbReference type="ARBA" id="ARBA00022741"/>
    </source>
</evidence>
<dbReference type="Gene3D" id="3.30.565.10">
    <property type="entry name" value="Histidine kinase-like ATPase, C-terminal domain"/>
    <property type="match status" value="1"/>
</dbReference>
<evidence type="ECO:0000256" key="14">
    <source>
        <dbReference type="SAM" id="Phobius"/>
    </source>
</evidence>
<evidence type="ECO:0000256" key="1">
    <source>
        <dbReference type="ARBA" id="ARBA00000085"/>
    </source>
</evidence>
<dbReference type="EC" id="2.7.13.3" evidence="3"/>
<dbReference type="Pfam" id="PF00672">
    <property type="entry name" value="HAMP"/>
    <property type="match status" value="1"/>
</dbReference>
<dbReference type="InterPro" id="IPR004358">
    <property type="entry name" value="Sig_transdc_His_kin-like_C"/>
</dbReference>
<protein>
    <recommendedName>
        <fullName evidence="3">histidine kinase</fullName>
        <ecNumber evidence="3">2.7.13.3</ecNumber>
    </recommendedName>
</protein>
<keyword evidence="11 14" id="KW-1133">Transmembrane helix</keyword>
<evidence type="ECO:0000256" key="4">
    <source>
        <dbReference type="ARBA" id="ARBA00022475"/>
    </source>
</evidence>
<keyword evidence="9 17" id="KW-0418">Kinase</keyword>
<gene>
    <name evidence="17" type="ORF">SAMN05216232_2557</name>
</gene>
<evidence type="ECO:0000256" key="12">
    <source>
        <dbReference type="ARBA" id="ARBA00023012"/>
    </source>
</evidence>
<feature type="domain" description="HAMP" evidence="16">
    <location>
        <begin position="174"/>
        <end position="226"/>
    </location>
</feature>
<evidence type="ECO:0000313" key="18">
    <source>
        <dbReference type="Proteomes" id="UP000198733"/>
    </source>
</evidence>
<keyword evidence="18" id="KW-1185">Reference proteome</keyword>
<keyword evidence="6" id="KW-0808">Transferase</keyword>
<dbReference type="Gene3D" id="1.10.287.130">
    <property type="match status" value="1"/>
</dbReference>
<evidence type="ECO:0000313" key="17">
    <source>
        <dbReference type="EMBL" id="SEQ47817.1"/>
    </source>
</evidence>
<keyword evidence="10" id="KW-0067">ATP-binding</keyword>
<dbReference type="SUPFAM" id="SSF158472">
    <property type="entry name" value="HAMP domain-like"/>
    <property type="match status" value="1"/>
</dbReference>
<name>A0A1H9GCM2_9BACI</name>
<dbReference type="Gene3D" id="6.10.340.10">
    <property type="match status" value="1"/>
</dbReference>
<evidence type="ECO:0000259" key="15">
    <source>
        <dbReference type="PROSITE" id="PS50109"/>
    </source>
</evidence>
<dbReference type="SUPFAM" id="SSF47384">
    <property type="entry name" value="Homodimeric domain of signal transducing histidine kinase"/>
    <property type="match status" value="1"/>
</dbReference>
<dbReference type="InterPro" id="IPR003661">
    <property type="entry name" value="HisK_dim/P_dom"/>
</dbReference>
<dbReference type="SMART" id="SM00388">
    <property type="entry name" value="HisKA"/>
    <property type="match status" value="1"/>
</dbReference>
<proteinExistence type="predicted"/>
<evidence type="ECO:0000256" key="10">
    <source>
        <dbReference type="ARBA" id="ARBA00022840"/>
    </source>
</evidence>
<dbReference type="PANTHER" id="PTHR45528:SF1">
    <property type="entry name" value="SENSOR HISTIDINE KINASE CPXA"/>
    <property type="match status" value="1"/>
</dbReference>
<evidence type="ECO:0000256" key="3">
    <source>
        <dbReference type="ARBA" id="ARBA00012438"/>
    </source>
</evidence>
<keyword evidence="13 14" id="KW-0472">Membrane</keyword>